<evidence type="ECO:0000256" key="1">
    <source>
        <dbReference type="SAM" id="MobiDB-lite"/>
    </source>
</evidence>
<evidence type="ECO:0000313" key="3">
    <source>
        <dbReference type="EMBL" id="CAE0838673.1"/>
    </source>
</evidence>
<keyword evidence="2" id="KW-0812">Transmembrane</keyword>
<keyword evidence="2" id="KW-1133">Transmembrane helix</keyword>
<accession>A0A7S4LMB1</accession>
<dbReference type="AlphaFoldDB" id="A0A7S4LMB1"/>
<organism evidence="3">
    <name type="scientific">Eutreptiella gymnastica</name>
    <dbReference type="NCBI Taxonomy" id="73025"/>
    <lineage>
        <taxon>Eukaryota</taxon>
        <taxon>Discoba</taxon>
        <taxon>Euglenozoa</taxon>
        <taxon>Euglenida</taxon>
        <taxon>Spirocuta</taxon>
        <taxon>Euglenophyceae</taxon>
        <taxon>Eutreptiales</taxon>
        <taxon>Eutreptiaceae</taxon>
        <taxon>Eutreptiella</taxon>
    </lineage>
</organism>
<feature type="region of interest" description="Disordered" evidence="1">
    <location>
        <begin position="89"/>
        <end position="116"/>
    </location>
</feature>
<gene>
    <name evidence="3" type="ORF">EGYM00163_LOCUS50045</name>
</gene>
<proteinExistence type="predicted"/>
<feature type="compositionally biased region" description="Pro residues" evidence="1">
    <location>
        <begin position="97"/>
        <end position="109"/>
    </location>
</feature>
<reference evidence="3" key="1">
    <citation type="submission" date="2021-01" db="EMBL/GenBank/DDBJ databases">
        <authorList>
            <person name="Corre E."/>
            <person name="Pelletier E."/>
            <person name="Niang G."/>
            <person name="Scheremetjew M."/>
            <person name="Finn R."/>
            <person name="Kale V."/>
            <person name="Holt S."/>
            <person name="Cochrane G."/>
            <person name="Meng A."/>
            <person name="Brown T."/>
            <person name="Cohen L."/>
        </authorList>
    </citation>
    <scope>NUCLEOTIDE SEQUENCE</scope>
    <source>
        <strain evidence="3">CCMP1594</strain>
    </source>
</reference>
<sequence length="116" mass="13116">MPDTVREEVEEKKIEFKFKDGYATAHMGDVDIDKNRYSMMTPKEQRLMKQGVTAGACGCYCCICTLFLSWIPYKCCYEKKLKALTEKYKAREGGSSGPPPSNYPEPAPTPEVAEMK</sequence>
<name>A0A7S4LMB1_9EUGL</name>
<protein>
    <recommendedName>
        <fullName evidence="4">Golgin subfamily A member 7/ERF4 domain-containing protein</fullName>
    </recommendedName>
</protein>
<dbReference type="EMBL" id="HBJA01145630">
    <property type="protein sequence ID" value="CAE0838673.1"/>
    <property type="molecule type" value="Transcribed_RNA"/>
</dbReference>
<evidence type="ECO:0008006" key="4">
    <source>
        <dbReference type="Google" id="ProtNLM"/>
    </source>
</evidence>
<feature type="transmembrane region" description="Helical" evidence="2">
    <location>
        <begin position="52"/>
        <end position="73"/>
    </location>
</feature>
<evidence type="ECO:0000256" key="2">
    <source>
        <dbReference type="SAM" id="Phobius"/>
    </source>
</evidence>
<keyword evidence="2" id="KW-0472">Membrane</keyword>